<dbReference type="EMBL" id="JBHTLQ010000048">
    <property type="protein sequence ID" value="MFD1192235.1"/>
    <property type="molecule type" value="Genomic_DNA"/>
</dbReference>
<dbReference type="CDD" id="cd09627">
    <property type="entry name" value="DOMON_murB_like"/>
    <property type="match status" value="1"/>
</dbReference>
<sequence length="182" mass="20268">MRLNLKRHETSAAEAVREVSVEIDWLGPDRLVLTYELVGDLSQIMVPVAVPPARTDNLWHHTCLEAFIRAEGAENYIEFNLSPSTAWAAYRFDAYRQGMADLDVPAPTVMTELWPDRLRLTAYLSLAGAPLDLSAVLRLSATAIVEEADGAKAFWALTHPPGQPEFHHVDGFSHRIPPSDRP</sequence>
<name>A0ABW3T6A8_9CAUL</name>
<reference evidence="2" key="1">
    <citation type="journal article" date="2019" name="Int. J. Syst. Evol. Microbiol.">
        <title>The Global Catalogue of Microorganisms (GCM) 10K type strain sequencing project: providing services to taxonomists for standard genome sequencing and annotation.</title>
        <authorList>
            <consortium name="The Broad Institute Genomics Platform"/>
            <consortium name="The Broad Institute Genome Sequencing Center for Infectious Disease"/>
            <person name="Wu L."/>
            <person name="Ma J."/>
        </authorList>
    </citation>
    <scope>NUCLEOTIDE SEQUENCE [LARGE SCALE GENOMIC DNA]</scope>
    <source>
        <strain evidence="2">CCUG 55074</strain>
    </source>
</reference>
<proteinExistence type="predicted"/>
<keyword evidence="2" id="KW-1185">Reference proteome</keyword>
<comment type="caution">
    <text evidence="1">The sequence shown here is derived from an EMBL/GenBank/DDBJ whole genome shotgun (WGS) entry which is preliminary data.</text>
</comment>
<evidence type="ECO:0000313" key="1">
    <source>
        <dbReference type="EMBL" id="MFD1192235.1"/>
    </source>
</evidence>
<organism evidence="1 2">
    <name type="scientific">Phenylobacterium conjunctum</name>
    <dbReference type="NCBI Taxonomy" id="1298959"/>
    <lineage>
        <taxon>Bacteria</taxon>
        <taxon>Pseudomonadati</taxon>
        <taxon>Pseudomonadota</taxon>
        <taxon>Alphaproteobacteria</taxon>
        <taxon>Caulobacterales</taxon>
        <taxon>Caulobacteraceae</taxon>
        <taxon>Phenylobacterium</taxon>
    </lineage>
</organism>
<dbReference type="Proteomes" id="UP001597216">
    <property type="component" value="Unassembled WGS sequence"/>
</dbReference>
<protein>
    <submittedName>
        <fullName evidence="1">DOMON-like domain-containing protein</fullName>
    </submittedName>
</protein>
<dbReference type="RefSeq" id="WP_374348173.1">
    <property type="nucleotide sequence ID" value="NZ_JBHTLQ010000048.1"/>
</dbReference>
<accession>A0ABW3T6A8</accession>
<evidence type="ECO:0000313" key="2">
    <source>
        <dbReference type="Proteomes" id="UP001597216"/>
    </source>
</evidence>
<gene>
    <name evidence="1" type="ORF">ACFQ27_16730</name>
</gene>